<dbReference type="GO" id="GO:0005762">
    <property type="term" value="C:mitochondrial large ribosomal subunit"/>
    <property type="evidence" value="ECO:0007669"/>
    <property type="project" value="TreeGrafter"/>
</dbReference>
<dbReference type="AlphaFoldDB" id="A0A9P4NKA1"/>
<evidence type="ECO:0000313" key="7">
    <source>
        <dbReference type="Proteomes" id="UP000800235"/>
    </source>
</evidence>
<proteinExistence type="inferred from homology"/>
<dbReference type="OrthoDB" id="361870at2759"/>
<evidence type="ECO:0000313" key="6">
    <source>
        <dbReference type="EMBL" id="KAF2424411.1"/>
    </source>
</evidence>
<protein>
    <recommendedName>
        <fullName evidence="4">Large ribosomal subunit protein bL28m</fullName>
    </recommendedName>
</protein>
<comment type="caution">
    <text evidence="6">The sequence shown here is derived from an EMBL/GenBank/DDBJ whole genome shotgun (WGS) entry which is preliminary data.</text>
</comment>
<evidence type="ECO:0000256" key="2">
    <source>
        <dbReference type="ARBA" id="ARBA00022980"/>
    </source>
</evidence>
<dbReference type="SUPFAM" id="SSF143800">
    <property type="entry name" value="L28p-like"/>
    <property type="match status" value="1"/>
</dbReference>
<dbReference type="Proteomes" id="UP000800235">
    <property type="component" value="Unassembled WGS sequence"/>
</dbReference>
<organism evidence="6 7">
    <name type="scientific">Tothia fuscella</name>
    <dbReference type="NCBI Taxonomy" id="1048955"/>
    <lineage>
        <taxon>Eukaryota</taxon>
        <taxon>Fungi</taxon>
        <taxon>Dikarya</taxon>
        <taxon>Ascomycota</taxon>
        <taxon>Pezizomycotina</taxon>
        <taxon>Dothideomycetes</taxon>
        <taxon>Pleosporomycetidae</taxon>
        <taxon>Venturiales</taxon>
        <taxon>Cylindrosympodiaceae</taxon>
        <taxon>Tothia</taxon>
    </lineage>
</organism>
<keyword evidence="3" id="KW-0687">Ribonucleoprotein</keyword>
<dbReference type="PANTHER" id="PTHR13528:SF2">
    <property type="entry name" value="LARGE RIBOSOMAL SUBUNIT PROTEIN BL28M"/>
    <property type="match status" value="1"/>
</dbReference>
<sequence>MAFRSPSIWPSRLQCLAKRAFSTSTTFLAKSAKNKLASIHANIPPYPHGPNLWYKQSNFGLFGATRIRSGNNVSPRTETKTRRKWRPNIQRKRLWSRALSQYVRVKVSTRVLRTIDKCGGLDEYLLGEKRGWKWAEMGVWLAWKSWSTRYKRMMLKTRVRAYHWVKKLMRRYLSLRKNHVYPSRKSGYSMIGSVRYSRRFCSKNPHPQFTTSY</sequence>
<evidence type="ECO:0000256" key="1">
    <source>
        <dbReference type="ARBA" id="ARBA00008760"/>
    </source>
</evidence>
<comment type="similarity">
    <text evidence="1">Belongs to the bacterial ribosomal protein bL28 family.</text>
</comment>
<evidence type="ECO:0000256" key="3">
    <source>
        <dbReference type="ARBA" id="ARBA00023274"/>
    </source>
</evidence>
<dbReference type="EMBL" id="MU007075">
    <property type="protein sequence ID" value="KAF2424411.1"/>
    <property type="molecule type" value="Genomic_DNA"/>
</dbReference>
<accession>A0A9P4NKA1</accession>
<keyword evidence="2" id="KW-0689">Ribosomal protein</keyword>
<evidence type="ECO:0000256" key="4">
    <source>
        <dbReference type="ARBA" id="ARBA00035269"/>
    </source>
</evidence>
<dbReference type="Pfam" id="PF00830">
    <property type="entry name" value="Ribosomal_L28"/>
    <property type="match status" value="1"/>
</dbReference>
<evidence type="ECO:0000256" key="5">
    <source>
        <dbReference type="ARBA" id="ARBA00037226"/>
    </source>
</evidence>
<comment type="function">
    <text evidence="5">Component of the mitochondrial ribosome (mitoribosome), a dedicated translation machinery responsible for the synthesis of mitochondrial genome-encoded proteins, including at least some of the essential transmembrane subunits of the mitochondrial respiratory chain. The mitoribosomes are attached to the mitochondrial inner membrane and translation products are cotranslationally integrated into the membrane.</text>
</comment>
<name>A0A9P4NKA1_9PEZI</name>
<dbReference type="Gene3D" id="2.30.170.40">
    <property type="entry name" value="Ribosomal protein L28/L24"/>
    <property type="match status" value="1"/>
</dbReference>
<keyword evidence="7" id="KW-1185">Reference proteome</keyword>
<dbReference type="InterPro" id="IPR026569">
    <property type="entry name" value="Ribosomal_bL28"/>
</dbReference>
<dbReference type="FunFam" id="2.30.170.40:FF:000003">
    <property type="entry name" value="54S ribosomal protein L24"/>
    <property type="match status" value="1"/>
</dbReference>
<dbReference type="GO" id="GO:0003735">
    <property type="term" value="F:structural constituent of ribosome"/>
    <property type="evidence" value="ECO:0007669"/>
    <property type="project" value="InterPro"/>
</dbReference>
<dbReference type="PANTHER" id="PTHR13528">
    <property type="entry name" value="39S RIBOSOMAL PROTEIN L28, MITOCHONDRIAL"/>
    <property type="match status" value="1"/>
</dbReference>
<gene>
    <name evidence="6" type="ORF">EJ08DRAFT_652408</name>
</gene>
<reference evidence="6" key="1">
    <citation type="journal article" date="2020" name="Stud. Mycol.">
        <title>101 Dothideomycetes genomes: a test case for predicting lifestyles and emergence of pathogens.</title>
        <authorList>
            <person name="Haridas S."/>
            <person name="Albert R."/>
            <person name="Binder M."/>
            <person name="Bloem J."/>
            <person name="Labutti K."/>
            <person name="Salamov A."/>
            <person name="Andreopoulos B."/>
            <person name="Baker S."/>
            <person name="Barry K."/>
            <person name="Bills G."/>
            <person name="Bluhm B."/>
            <person name="Cannon C."/>
            <person name="Castanera R."/>
            <person name="Culley D."/>
            <person name="Daum C."/>
            <person name="Ezra D."/>
            <person name="Gonzalez J."/>
            <person name="Henrissat B."/>
            <person name="Kuo A."/>
            <person name="Liang C."/>
            <person name="Lipzen A."/>
            <person name="Lutzoni F."/>
            <person name="Magnuson J."/>
            <person name="Mondo S."/>
            <person name="Nolan M."/>
            <person name="Ohm R."/>
            <person name="Pangilinan J."/>
            <person name="Park H.-J."/>
            <person name="Ramirez L."/>
            <person name="Alfaro M."/>
            <person name="Sun H."/>
            <person name="Tritt A."/>
            <person name="Yoshinaga Y."/>
            <person name="Zwiers L.-H."/>
            <person name="Turgeon B."/>
            <person name="Goodwin S."/>
            <person name="Spatafora J."/>
            <person name="Crous P."/>
            <person name="Grigoriev I."/>
        </authorList>
    </citation>
    <scope>NUCLEOTIDE SEQUENCE</scope>
    <source>
        <strain evidence="6">CBS 130266</strain>
    </source>
</reference>
<dbReference type="InterPro" id="IPR034704">
    <property type="entry name" value="Ribosomal_bL28/bL31-like_sf"/>
</dbReference>
<dbReference type="HAMAP" id="MF_00373">
    <property type="entry name" value="Ribosomal_bL28"/>
    <property type="match status" value="1"/>
</dbReference>
<dbReference type="InterPro" id="IPR037147">
    <property type="entry name" value="Ribosomal_bL28_sf"/>
</dbReference>